<keyword evidence="2" id="KW-0489">Methyltransferase</keyword>
<evidence type="ECO:0000259" key="1">
    <source>
        <dbReference type="Pfam" id="PF21212"/>
    </source>
</evidence>
<protein>
    <submittedName>
        <fullName evidence="2">SAM-dependent methyltransferase</fullName>
    </submittedName>
</protein>
<dbReference type="Pfam" id="PF21212">
    <property type="entry name" value="Dimerisation2-like_dom"/>
    <property type="match status" value="1"/>
</dbReference>
<dbReference type="AlphaFoldDB" id="A0AAW5RKQ1"/>
<dbReference type="GO" id="GO:0008168">
    <property type="term" value="F:methyltransferase activity"/>
    <property type="evidence" value="ECO:0007669"/>
    <property type="project" value="UniProtKB-KW"/>
</dbReference>
<evidence type="ECO:0000313" key="2">
    <source>
        <dbReference type="EMBL" id="MCV3287377.1"/>
    </source>
</evidence>
<dbReference type="EMBL" id="JAJVCY010000003">
    <property type="protein sequence ID" value="MCV3287377.1"/>
    <property type="molecule type" value="Genomic_DNA"/>
</dbReference>
<name>A0AAW5RKQ1_AERME</name>
<dbReference type="Gene3D" id="1.10.10.10">
    <property type="entry name" value="Winged helix-like DNA-binding domain superfamily/Winged helix DNA-binding domain"/>
    <property type="match status" value="1"/>
</dbReference>
<proteinExistence type="predicted"/>
<sequence>MNHYQADPYNALEAISEAQKIAFGPMLFQASWCLRETGVLAFLETCGSRGASLAEIALACELSEYGAGVLLDMGLGGGLCYLTDEHYVLGRVGKYLLHDAMSRVNLDFTQHVCYQPLAHL</sequence>
<dbReference type="InterPro" id="IPR049480">
    <property type="entry name" value="BVU_1015-like_N"/>
</dbReference>
<accession>A0AAW5RKQ1</accession>
<keyword evidence="2" id="KW-0808">Transferase</keyword>
<feature type="domain" description="BVU-1015-like N-terminal dimerisation-like" evidence="1">
    <location>
        <begin position="18"/>
        <end position="87"/>
    </location>
</feature>
<evidence type="ECO:0000313" key="3">
    <source>
        <dbReference type="Proteomes" id="UP001208651"/>
    </source>
</evidence>
<dbReference type="SUPFAM" id="SSF46785">
    <property type="entry name" value="Winged helix' DNA-binding domain"/>
    <property type="match status" value="1"/>
</dbReference>
<dbReference type="Proteomes" id="UP001208651">
    <property type="component" value="Unassembled WGS sequence"/>
</dbReference>
<organism evidence="2 3">
    <name type="scientific">Aeromonas media</name>
    <dbReference type="NCBI Taxonomy" id="651"/>
    <lineage>
        <taxon>Bacteria</taxon>
        <taxon>Pseudomonadati</taxon>
        <taxon>Pseudomonadota</taxon>
        <taxon>Gammaproteobacteria</taxon>
        <taxon>Aeromonadales</taxon>
        <taxon>Aeromonadaceae</taxon>
        <taxon>Aeromonas</taxon>
    </lineage>
</organism>
<dbReference type="InterPro" id="IPR036390">
    <property type="entry name" value="WH_DNA-bd_sf"/>
</dbReference>
<gene>
    <name evidence="2" type="ORF">LZT28_03750</name>
</gene>
<comment type="caution">
    <text evidence="2">The sequence shown here is derived from an EMBL/GenBank/DDBJ whole genome shotgun (WGS) entry which is preliminary data.</text>
</comment>
<dbReference type="GO" id="GO:0032259">
    <property type="term" value="P:methylation"/>
    <property type="evidence" value="ECO:0007669"/>
    <property type="project" value="UniProtKB-KW"/>
</dbReference>
<reference evidence="2" key="1">
    <citation type="submission" date="2022-01" db="EMBL/GenBank/DDBJ databases">
        <title>Comparison of Fish pathogen Aeromonas spp.</title>
        <authorList>
            <person name="Dubey S."/>
            <person name="Sorum H."/>
            <person name="Munangandu H.M."/>
        </authorList>
    </citation>
    <scope>NUCLEOTIDE SEQUENCE</scope>
    <source>
        <strain evidence="2">SD/21-15</strain>
    </source>
</reference>
<feature type="non-terminal residue" evidence="2">
    <location>
        <position position="120"/>
    </location>
</feature>
<dbReference type="InterPro" id="IPR036388">
    <property type="entry name" value="WH-like_DNA-bd_sf"/>
</dbReference>